<dbReference type="NCBIfam" id="NF009292">
    <property type="entry name" value="PRK12651.1-3"/>
    <property type="match status" value="1"/>
</dbReference>
<gene>
    <name evidence="9" type="ORF">CF394_13825</name>
</gene>
<keyword evidence="10" id="KW-1185">Reference proteome</keyword>
<comment type="similarity">
    <text evidence="2">Belongs to the CPA3 antiporters (TC 2.A.63) subunit E family.</text>
</comment>
<dbReference type="PIRSF" id="PIRSF019239">
    <property type="entry name" value="MrpE"/>
    <property type="match status" value="1"/>
</dbReference>
<dbReference type="Pfam" id="PF01899">
    <property type="entry name" value="MNHE"/>
    <property type="match status" value="1"/>
</dbReference>
<name>A0A264W0B2_9BACL</name>
<dbReference type="InterPro" id="IPR002758">
    <property type="entry name" value="Cation_antiport_E"/>
</dbReference>
<comment type="caution">
    <text evidence="9">The sequence shown here is derived from an EMBL/GenBank/DDBJ whole genome shotgun (WGS) entry which is preliminary data.</text>
</comment>
<dbReference type="GO" id="GO:0005886">
    <property type="term" value="C:plasma membrane"/>
    <property type="evidence" value="ECO:0007669"/>
    <property type="project" value="UniProtKB-SubCell"/>
</dbReference>
<comment type="subcellular location">
    <subcellularLocation>
        <location evidence="1">Cell membrane</location>
        <topology evidence="1">Multi-pass membrane protein</topology>
    </subcellularLocation>
</comment>
<feature type="transmembrane region" description="Helical" evidence="8">
    <location>
        <begin position="5"/>
        <end position="22"/>
    </location>
</feature>
<evidence type="ECO:0000313" key="10">
    <source>
        <dbReference type="Proteomes" id="UP000217065"/>
    </source>
</evidence>
<dbReference type="RefSeq" id="WP_094944394.1">
    <property type="nucleotide sequence ID" value="NZ_NOKQ01000310.1"/>
</dbReference>
<keyword evidence="3" id="KW-0050">Antiport</keyword>
<evidence type="ECO:0000256" key="7">
    <source>
        <dbReference type="ARBA" id="ARBA00023136"/>
    </source>
</evidence>
<evidence type="ECO:0000256" key="1">
    <source>
        <dbReference type="ARBA" id="ARBA00004651"/>
    </source>
</evidence>
<evidence type="ECO:0000256" key="8">
    <source>
        <dbReference type="SAM" id="Phobius"/>
    </source>
</evidence>
<dbReference type="EMBL" id="NOKQ01000310">
    <property type="protein sequence ID" value="OZS77022.1"/>
    <property type="molecule type" value="Genomic_DNA"/>
</dbReference>
<organism evidence="9 10">
    <name type="scientific">Tetzosporium hominis</name>
    <dbReference type="NCBI Taxonomy" id="2020506"/>
    <lineage>
        <taxon>Bacteria</taxon>
        <taxon>Bacillati</taxon>
        <taxon>Bacillota</taxon>
        <taxon>Bacilli</taxon>
        <taxon>Bacillales</taxon>
        <taxon>Caryophanaceae</taxon>
        <taxon>Tetzosporium</taxon>
    </lineage>
</organism>
<keyword evidence="7 8" id="KW-0472">Membrane</keyword>
<keyword evidence="6 8" id="KW-1133">Transmembrane helix</keyword>
<keyword evidence="3" id="KW-0813">Transport</keyword>
<evidence type="ECO:0000256" key="6">
    <source>
        <dbReference type="ARBA" id="ARBA00022989"/>
    </source>
</evidence>
<reference evidence="9 10" key="1">
    <citation type="submission" date="2017-07" db="EMBL/GenBank/DDBJ databases">
        <title>Tetzosporium hominis gen.nov. sp.nov.</title>
        <authorList>
            <person name="Tetz G."/>
            <person name="Tetz V."/>
        </authorList>
    </citation>
    <scope>NUCLEOTIDE SEQUENCE [LARGE SCALE GENOMIC DNA]</scope>
    <source>
        <strain evidence="9 10">VT-49</strain>
    </source>
</reference>
<proteinExistence type="inferred from homology"/>
<accession>A0A264W0B2</accession>
<dbReference type="PANTHER" id="PTHR34584">
    <property type="entry name" value="NA(+)/H(+) ANTIPORTER SUBUNIT E1"/>
    <property type="match status" value="1"/>
</dbReference>
<evidence type="ECO:0000256" key="3">
    <source>
        <dbReference type="ARBA" id="ARBA00022449"/>
    </source>
</evidence>
<evidence type="ECO:0000256" key="2">
    <source>
        <dbReference type="ARBA" id="ARBA00006228"/>
    </source>
</evidence>
<dbReference type="Proteomes" id="UP000217065">
    <property type="component" value="Unassembled WGS sequence"/>
</dbReference>
<keyword evidence="5 8" id="KW-0812">Transmembrane</keyword>
<dbReference type="NCBIfam" id="NF006517">
    <property type="entry name" value="PRK08965.1-1"/>
    <property type="match status" value="1"/>
</dbReference>
<dbReference type="OrthoDB" id="9800498at2"/>
<dbReference type="GO" id="GO:0015297">
    <property type="term" value="F:antiporter activity"/>
    <property type="evidence" value="ECO:0007669"/>
    <property type="project" value="UniProtKB-KW"/>
</dbReference>
<dbReference type="PANTHER" id="PTHR34584:SF1">
    <property type="entry name" value="NA(+)_H(+) ANTIPORTER SUBUNIT E1"/>
    <property type="match status" value="1"/>
</dbReference>
<keyword evidence="4" id="KW-1003">Cell membrane</keyword>
<feature type="transmembrane region" description="Helical" evidence="8">
    <location>
        <begin position="57"/>
        <end position="80"/>
    </location>
</feature>
<dbReference type="AlphaFoldDB" id="A0A264W0B2"/>
<dbReference type="GO" id="GO:0008324">
    <property type="term" value="F:monoatomic cation transmembrane transporter activity"/>
    <property type="evidence" value="ECO:0007669"/>
    <property type="project" value="InterPro"/>
</dbReference>
<evidence type="ECO:0000313" key="9">
    <source>
        <dbReference type="EMBL" id="OZS77022.1"/>
    </source>
</evidence>
<evidence type="ECO:0000256" key="5">
    <source>
        <dbReference type="ARBA" id="ARBA00022692"/>
    </source>
</evidence>
<protein>
    <submittedName>
        <fullName evidence="9">Na+/H+ antiporter subunit E</fullName>
    </submittedName>
</protein>
<sequence length="159" mass="18159">MAFQILLNVFIAFVWMFLSNSFSSATFIIGYLLGLIMLFMLRRFFTSRFYLGRVWAVIKLGGIFIKELVAANVAVLKVILKPKLDLRPAIFEMETELKQDWEITLLSLLITLTPGTVVVNVSEDRTKLYVHAIDFDNIDDAVDSIRSTFEKAILEVSRS</sequence>
<evidence type="ECO:0000256" key="4">
    <source>
        <dbReference type="ARBA" id="ARBA00022475"/>
    </source>
</evidence>